<dbReference type="InterPro" id="IPR006522">
    <property type="entry name" value="Phage_virion_morphogenesis"/>
</dbReference>
<dbReference type="Pfam" id="PF05069">
    <property type="entry name" value="Phage_tail_S"/>
    <property type="match status" value="1"/>
</dbReference>
<proteinExistence type="predicted"/>
<reference evidence="1 2" key="1">
    <citation type="submission" date="2021-04" db="EMBL/GenBank/DDBJ databases">
        <title>The complete genome sequence of Neokomagataea sp. TBRC 2177.</title>
        <authorList>
            <person name="Charoenyingcharoen P."/>
            <person name="Yukphan P."/>
        </authorList>
    </citation>
    <scope>NUCLEOTIDE SEQUENCE [LARGE SCALE GENOMIC DNA]</scope>
    <source>
        <strain evidence="1 2">TBRC 2177</strain>
    </source>
</reference>
<sequence>MASITLTGSFDPMRQSLKSVADIGRDPQAVLQAVGHIVLNSTRDRIRRQVQPDGSAFAPLNPVYALTKEGPGILRGPNFQNGLYGSLTAKATGNVLRWGSNKVYARVHQFGAVIQPKNKRQLSFEMGGRLFHVDSVFVPARPYLAFTPQDREDVVVELEGFLERAIKSK</sequence>
<dbReference type="NCBIfam" id="TIGR01635">
    <property type="entry name" value="tail_comp_S"/>
    <property type="match status" value="1"/>
</dbReference>
<accession>A0ABS5E6M4</accession>
<protein>
    <submittedName>
        <fullName evidence="1">Phage virion morphogenesis protein</fullName>
    </submittedName>
</protein>
<dbReference type="EMBL" id="JAGRQH010000003">
    <property type="protein sequence ID" value="MBR0559506.1"/>
    <property type="molecule type" value="Genomic_DNA"/>
</dbReference>
<gene>
    <name evidence="1" type="ORF">KB213_05480</name>
</gene>
<evidence type="ECO:0000313" key="1">
    <source>
        <dbReference type="EMBL" id="MBR0559506.1"/>
    </source>
</evidence>
<dbReference type="Proteomes" id="UP000677812">
    <property type="component" value="Unassembled WGS sequence"/>
</dbReference>
<organism evidence="1 2">
    <name type="scientific">Neokomagataea anthophila</name>
    <dbReference type="NCBI Taxonomy" id="2826925"/>
    <lineage>
        <taxon>Bacteria</taxon>
        <taxon>Pseudomonadati</taxon>
        <taxon>Pseudomonadota</taxon>
        <taxon>Alphaproteobacteria</taxon>
        <taxon>Acetobacterales</taxon>
        <taxon>Acetobacteraceae</taxon>
        <taxon>Neokomagataea</taxon>
    </lineage>
</organism>
<name>A0ABS5E6M4_9PROT</name>
<dbReference type="RefSeq" id="WP_211681083.1">
    <property type="nucleotide sequence ID" value="NZ_JAGRQH010000003.1"/>
</dbReference>
<comment type="caution">
    <text evidence="1">The sequence shown here is derived from an EMBL/GenBank/DDBJ whole genome shotgun (WGS) entry which is preliminary data.</text>
</comment>
<evidence type="ECO:0000313" key="2">
    <source>
        <dbReference type="Proteomes" id="UP000677812"/>
    </source>
</evidence>
<keyword evidence="2" id="KW-1185">Reference proteome</keyword>